<dbReference type="Proteomes" id="UP000245678">
    <property type="component" value="Unassembled WGS sequence"/>
</dbReference>
<name>A0A316HI36_9SPHI</name>
<dbReference type="InterPro" id="IPR011335">
    <property type="entry name" value="Restrct_endonuc-II-like"/>
</dbReference>
<feature type="domain" description="DUF559" evidence="1">
    <location>
        <begin position="12"/>
        <end position="119"/>
    </location>
</feature>
<evidence type="ECO:0000259" key="1">
    <source>
        <dbReference type="Pfam" id="PF04480"/>
    </source>
</evidence>
<accession>A0A316HI36</accession>
<keyword evidence="2" id="KW-0255">Endonuclease</keyword>
<dbReference type="Pfam" id="PF04480">
    <property type="entry name" value="DUF559"/>
    <property type="match status" value="1"/>
</dbReference>
<gene>
    <name evidence="2" type="ORF">LX99_00752</name>
</gene>
<organism evidence="2 3">
    <name type="scientific">Mucilaginibacter oryzae</name>
    <dbReference type="NCBI Taxonomy" id="468058"/>
    <lineage>
        <taxon>Bacteria</taxon>
        <taxon>Pseudomonadati</taxon>
        <taxon>Bacteroidota</taxon>
        <taxon>Sphingobacteriia</taxon>
        <taxon>Sphingobacteriales</taxon>
        <taxon>Sphingobacteriaceae</taxon>
        <taxon>Mucilaginibacter</taxon>
    </lineage>
</organism>
<reference evidence="2 3" key="1">
    <citation type="submission" date="2018-05" db="EMBL/GenBank/DDBJ databases">
        <title>Genomic Encyclopedia of Archaeal and Bacterial Type Strains, Phase II (KMG-II): from individual species to whole genera.</title>
        <authorList>
            <person name="Goeker M."/>
        </authorList>
    </citation>
    <scope>NUCLEOTIDE SEQUENCE [LARGE SCALE GENOMIC DNA]</scope>
    <source>
        <strain evidence="2 3">DSM 19975</strain>
    </source>
</reference>
<keyword evidence="2" id="KW-0540">Nuclease</keyword>
<dbReference type="EMBL" id="QGHA01000001">
    <property type="protein sequence ID" value="PWK80288.1"/>
    <property type="molecule type" value="Genomic_DNA"/>
</dbReference>
<sequence length="141" mass="16918">MPRTIIPYNPRLKELARRLRNDSTLGEILLWKELKGKQGYGYDFHRQKPLLNYIVDFYCSELNLIIEIDGQYHNYEETHKLDLIREQELEKYNLTIIRFTELEARKDMINVLRTIEQHIDKINKNNAEHTPYPSKEGSLRS</sequence>
<keyword evidence="2" id="KW-0378">Hydrolase</keyword>
<dbReference type="AlphaFoldDB" id="A0A316HI36"/>
<dbReference type="CDD" id="cd01038">
    <property type="entry name" value="Endonuclease_DUF559"/>
    <property type="match status" value="1"/>
</dbReference>
<dbReference type="GO" id="GO:0004519">
    <property type="term" value="F:endonuclease activity"/>
    <property type="evidence" value="ECO:0007669"/>
    <property type="project" value="UniProtKB-KW"/>
</dbReference>
<dbReference type="RefSeq" id="WP_109606493.1">
    <property type="nucleotide sequence ID" value="NZ_QGHA01000001.1"/>
</dbReference>
<dbReference type="PANTHER" id="PTHR38590:SF1">
    <property type="entry name" value="BLL0828 PROTEIN"/>
    <property type="match status" value="1"/>
</dbReference>
<dbReference type="SUPFAM" id="SSF52980">
    <property type="entry name" value="Restriction endonuclease-like"/>
    <property type="match status" value="1"/>
</dbReference>
<dbReference type="InterPro" id="IPR047216">
    <property type="entry name" value="Endonuclease_DUF559_bact"/>
</dbReference>
<keyword evidence="3" id="KW-1185">Reference proteome</keyword>
<proteinExistence type="predicted"/>
<dbReference type="Gene3D" id="3.40.960.10">
    <property type="entry name" value="VSR Endonuclease"/>
    <property type="match status" value="1"/>
</dbReference>
<protein>
    <submittedName>
        <fullName evidence="2">Very-short-patch-repair endonuclease</fullName>
    </submittedName>
</protein>
<dbReference type="InterPro" id="IPR007569">
    <property type="entry name" value="DUF559"/>
</dbReference>
<evidence type="ECO:0000313" key="2">
    <source>
        <dbReference type="EMBL" id="PWK80288.1"/>
    </source>
</evidence>
<dbReference type="PANTHER" id="PTHR38590">
    <property type="entry name" value="BLL0828 PROTEIN"/>
    <property type="match status" value="1"/>
</dbReference>
<comment type="caution">
    <text evidence="2">The sequence shown here is derived from an EMBL/GenBank/DDBJ whole genome shotgun (WGS) entry which is preliminary data.</text>
</comment>
<evidence type="ECO:0000313" key="3">
    <source>
        <dbReference type="Proteomes" id="UP000245678"/>
    </source>
</evidence>